<organism evidence="7 8">
    <name type="scientific">Hymenobacter gummosus</name>
    <dbReference type="NCBI Taxonomy" id="1776032"/>
    <lineage>
        <taxon>Bacteria</taxon>
        <taxon>Pseudomonadati</taxon>
        <taxon>Bacteroidota</taxon>
        <taxon>Cytophagia</taxon>
        <taxon>Cytophagales</taxon>
        <taxon>Hymenobacteraceae</taxon>
        <taxon>Hymenobacter</taxon>
    </lineage>
</organism>
<dbReference type="CDD" id="cd00082">
    <property type="entry name" value="HisKA"/>
    <property type="match status" value="1"/>
</dbReference>
<dbReference type="Gene3D" id="3.30.565.10">
    <property type="entry name" value="Histidine kinase-like ATPase, C-terminal domain"/>
    <property type="match status" value="1"/>
</dbReference>
<dbReference type="SUPFAM" id="SSF47384">
    <property type="entry name" value="Homodimeric domain of signal transducing histidine kinase"/>
    <property type="match status" value="1"/>
</dbReference>
<dbReference type="InterPro" id="IPR036890">
    <property type="entry name" value="HATPase_C_sf"/>
</dbReference>
<dbReference type="InterPro" id="IPR003594">
    <property type="entry name" value="HATPase_dom"/>
</dbReference>
<dbReference type="SUPFAM" id="SSF48452">
    <property type="entry name" value="TPR-like"/>
    <property type="match status" value="2"/>
</dbReference>
<dbReference type="InterPro" id="IPR003661">
    <property type="entry name" value="HisK_dim/P_dom"/>
</dbReference>
<dbReference type="PANTHER" id="PTHR43065">
    <property type="entry name" value="SENSOR HISTIDINE KINASE"/>
    <property type="match status" value="1"/>
</dbReference>
<evidence type="ECO:0000256" key="4">
    <source>
        <dbReference type="PROSITE-ProRule" id="PRU00339"/>
    </source>
</evidence>
<keyword evidence="8" id="KW-1185">Reference proteome</keyword>
<dbReference type="Proteomes" id="UP000282184">
    <property type="component" value="Unassembled WGS sequence"/>
</dbReference>
<dbReference type="AlphaFoldDB" id="A0A431U5T7"/>
<dbReference type="GO" id="GO:0000155">
    <property type="term" value="F:phosphorelay sensor kinase activity"/>
    <property type="evidence" value="ECO:0007669"/>
    <property type="project" value="InterPro"/>
</dbReference>
<feature type="domain" description="Histidine kinase" evidence="6">
    <location>
        <begin position="510"/>
        <end position="748"/>
    </location>
</feature>
<accession>A0A431U5T7</accession>
<dbReference type="Pfam" id="PF02518">
    <property type="entry name" value="HATPase_c"/>
    <property type="match status" value="1"/>
</dbReference>
<dbReference type="PROSITE" id="PS50005">
    <property type="entry name" value="TPR"/>
    <property type="match status" value="1"/>
</dbReference>
<dbReference type="SMART" id="SM00387">
    <property type="entry name" value="HATPase_c"/>
    <property type="match status" value="1"/>
</dbReference>
<evidence type="ECO:0000256" key="1">
    <source>
        <dbReference type="ARBA" id="ARBA00000085"/>
    </source>
</evidence>
<keyword evidence="5" id="KW-0472">Membrane</keyword>
<proteinExistence type="predicted"/>
<keyword evidence="5" id="KW-1133">Transmembrane helix</keyword>
<name>A0A431U5T7_9BACT</name>
<dbReference type="Pfam" id="PF13181">
    <property type="entry name" value="TPR_8"/>
    <property type="match status" value="1"/>
</dbReference>
<evidence type="ECO:0000259" key="6">
    <source>
        <dbReference type="PROSITE" id="PS50109"/>
    </source>
</evidence>
<dbReference type="OrthoDB" id="9806995at2"/>
<feature type="repeat" description="TPR" evidence="4">
    <location>
        <begin position="172"/>
        <end position="205"/>
    </location>
</feature>
<dbReference type="InterPro" id="IPR005467">
    <property type="entry name" value="His_kinase_dom"/>
</dbReference>
<comment type="caution">
    <text evidence="7">The sequence shown here is derived from an EMBL/GenBank/DDBJ whole genome shotgun (WGS) entry which is preliminary data.</text>
</comment>
<feature type="transmembrane region" description="Helical" evidence="5">
    <location>
        <begin position="456"/>
        <end position="475"/>
    </location>
</feature>
<dbReference type="InterPro" id="IPR004358">
    <property type="entry name" value="Sig_transdc_His_kin-like_C"/>
</dbReference>
<dbReference type="EC" id="2.7.13.3" evidence="2"/>
<dbReference type="RefSeq" id="WP_126692300.1">
    <property type="nucleotide sequence ID" value="NZ_RXOF01000003.1"/>
</dbReference>
<dbReference type="InterPro" id="IPR011990">
    <property type="entry name" value="TPR-like_helical_dom_sf"/>
</dbReference>
<dbReference type="SUPFAM" id="SSF55874">
    <property type="entry name" value="ATPase domain of HSP90 chaperone/DNA topoisomerase II/histidine kinase"/>
    <property type="match status" value="1"/>
</dbReference>
<dbReference type="PANTHER" id="PTHR43065:SF42">
    <property type="entry name" value="TWO-COMPONENT SENSOR PPRA"/>
    <property type="match status" value="1"/>
</dbReference>
<dbReference type="Gene3D" id="1.25.40.10">
    <property type="entry name" value="Tetratricopeptide repeat domain"/>
    <property type="match status" value="1"/>
</dbReference>
<dbReference type="EMBL" id="RXOF01000003">
    <property type="protein sequence ID" value="RTQ51407.1"/>
    <property type="molecule type" value="Genomic_DNA"/>
</dbReference>
<gene>
    <name evidence="7" type="ORF">EJV47_06270</name>
</gene>
<evidence type="ECO:0000256" key="5">
    <source>
        <dbReference type="SAM" id="Phobius"/>
    </source>
</evidence>
<keyword evidence="5" id="KW-0812">Transmembrane</keyword>
<protein>
    <recommendedName>
        <fullName evidence="2">histidine kinase</fullName>
        <ecNumber evidence="2">2.7.13.3</ecNumber>
    </recommendedName>
</protein>
<sequence length="748" mass="84638">MLSLRFCLLFLLLAVGTLPGLARGKYRYWAADYDSLRRVLTRQRADTARLRTLVHLLDVTELTEARRRAEALPLLDELLQLNQRQPRLADAAAYRQLRRGLGLWVQGTDDAQAMRLLHRAVSLFDSTRRPIPRLLIDLAPLYNRLHQSEERRRYFQRKLAYYQLHGPAENAAACHLVLGGSYRHLGDYNRAISSYLRAADLFQHFDRMLYTNELMVAGYTYADWGNSERALHYLLQAAELEDRHHLEGLRRFFTLRALSQLYQRQGQLAAADRYADLALQAARRDSADRPLYTTYALLQKGAVLVQQRQLGRAYGLLQRAQQLSDSLHLSISGRPGDFTIDETWARYHAARGDVDRAEQHWLQAYQKATASRFNMMRPRLLRELIRLYDARQQPEEFRHYTRIYLALTDSLAEAQNTFHVAQYEGERAEQAHAAQLAGLREQQAVQALRLRQRNGLLALALLTVAAVSGLGAVLYRQLRVNRQTLAELRKAQNQLVAAEKWAFVGEVSAGIAHELQNPLHFMKRFAEVSTTMLDGMQPAADGHRADNLQQEILVGLKQNLQEISQHGLRASAIIRDMLAHSRAGTTHRQLTDLNALVREQARLAYEGLQAQDVHFHATLALELEAQLAPLSVVPQDLGRAVLNLLTNAFQAVRQRSRTAGPAYAPAVHISTRRLEGQVEIRVRDNGVGMNAAVQARIFQPFFTTKAVGEGTGLGLSLSHDIITKGHGGTLRVQTREGEFTEFIITLPA</sequence>
<dbReference type="SMART" id="SM00388">
    <property type="entry name" value="HisKA"/>
    <property type="match status" value="1"/>
</dbReference>
<comment type="catalytic activity">
    <reaction evidence="1">
        <text>ATP + protein L-histidine = ADP + protein N-phospho-L-histidine.</text>
        <dbReference type="EC" id="2.7.13.3"/>
    </reaction>
</comment>
<reference evidence="7 8" key="1">
    <citation type="submission" date="2018-12" db="EMBL/GenBank/DDBJ databases">
        <title>Hymenobacter gummosus sp. nov., isolated from a spring.</title>
        <authorList>
            <person name="Nie L."/>
        </authorList>
    </citation>
    <scope>NUCLEOTIDE SEQUENCE [LARGE SCALE GENOMIC DNA]</scope>
    <source>
        <strain evidence="7 8">KCTC 52166</strain>
    </source>
</reference>
<keyword evidence="4" id="KW-0802">TPR repeat</keyword>
<evidence type="ECO:0000313" key="8">
    <source>
        <dbReference type="Proteomes" id="UP000282184"/>
    </source>
</evidence>
<dbReference type="PROSITE" id="PS50109">
    <property type="entry name" value="HIS_KIN"/>
    <property type="match status" value="1"/>
</dbReference>
<dbReference type="PRINTS" id="PR00344">
    <property type="entry name" value="BCTRLSENSOR"/>
</dbReference>
<dbReference type="SMART" id="SM00028">
    <property type="entry name" value="TPR"/>
    <property type="match status" value="4"/>
</dbReference>
<keyword evidence="3" id="KW-0597">Phosphoprotein</keyword>
<dbReference type="Gene3D" id="1.10.287.130">
    <property type="match status" value="1"/>
</dbReference>
<evidence type="ECO:0000256" key="2">
    <source>
        <dbReference type="ARBA" id="ARBA00012438"/>
    </source>
</evidence>
<evidence type="ECO:0000256" key="3">
    <source>
        <dbReference type="ARBA" id="ARBA00022553"/>
    </source>
</evidence>
<dbReference type="InterPro" id="IPR019734">
    <property type="entry name" value="TPR_rpt"/>
</dbReference>
<dbReference type="InterPro" id="IPR036097">
    <property type="entry name" value="HisK_dim/P_sf"/>
</dbReference>
<evidence type="ECO:0000313" key="7">
    <source>
        <dbReference type="EMBL" id="RTQ51407.1"/>
    </source>
</evidence>